<dbReference type="Pfam" id="PF13087">
    <property type="entry name" value="AAA_12"/>
    <property type="match status" value="1"/>
</dbReference>
<dbReference type="SUPFAM" id="SSF52540">
    <property type="entry name" value="P-loop containing nucleoside triphosphate hydrolases"/>
    <property type="match status" value="1"/>
</dbReference>
<keyword evidence="7" id="KW-1185">Reference proteome</keyword>
<dbReference type="PANTHER" id="PTHR43788:SF8">
    <property type="entry name" value="DNA-BINDING PROTEIN SMUBP-2"/>
    <property type="match status" value="1"/>
</dbReference>
<dbReference type="RefSeq" id="WP_231580492.1">
    <property type="nucleotide sequence ID" value="NZ_CP046452.1"/>
</dbReference>
<dbReference type="Gene3D" id="3.40.960.10">
    <property type="entry name" value="VSR Endonuclease"/>
    <property type="match status" value="1"/>
</dbReference>
<dbReference type="InterPro" id="IPR027417">
    <property type="entry name" value="P-loop_NTPase"/>
</dbReference>
<dbReference type="Pfam" id="PF13245">
    <property type="entry name" value="AAA_19"/>
    <property type="match status" value="1"/>
</dbReference>
<dbReference type="Gene3D" id="3.40.50.300">
    <property type="entry name" value="P-loop containing nucleotide triphosphate hydrolases"/>
    <property type="match status" value="2"/>
</dbReference>
<keyword evidence="6" id="KW-0540">Nuclease</keyword>
<dbReference type="PANTHER" id="PTHR43788">
    <property type="entry name" value="DNA2/NAM7 HELICASE FAMILY MEMBER"/>
    <property type="match status" value="1"/>
</dbReference>
<dbReference type="GO" id="GO:0004527">
    <property type="term" value="F:exonuclease activity"/>
    <property type="evidence" value="ECO:0007669"/>
    <property type="project" value="UniProtKB-KW"/>
</dbReference>
<proteinExistence type="predicted"/>
<dbReference type="Proteomes" id="UP000427071">
    <property type="component" value="Chromosome"/>
</dbReference>
<feature type="domain" description="DNA2/NAM7 helicase-like C-terminal" evidence="5">
    <location>
        <begin position="346"/>
        <end position="544"/>
    </location>
</feature>
<dbReference type="GO" id="GO:0005524">
    <property type="term" value="F:ATP binding"/>
    <property type="evidence" value="ECO:0007669"/>
    <property type="project" value="UniProtKB-KW"/>
</dbReference>
<name>A0A6B8VND0_9CORY</name>
<protein>
    <submittedName>
        <fullName evidence="6">Exonuclease V subunit alpha</fullName>
    </submittedName>
</protein>
<organism evidence="6 7">
    <name type="scientific">Corynebacterium kalinowskii</name>
    <dbReference type="NCBI Taxonomy" id="2675216"/>
    <lineage>
        <taxon>Bacteria</taxon>
        <taxon>Bacillati</taxon>
        <taxon>Actinomycetota</taxon>
        <taxon>Actinomycetes</taxon>
        <taxon>Mycobacteriales</taxon>
        <taxon>Corynebacteriaceae</taxon>
        <taxon>Corynebacterium</taxon>
    </lineage>
</organism>
<sequence length="955" mass="107135">MDSKLEHLINYFTESARISGLTKSKEEDAPFEQSPYSVLWYYEHFLKQDLAWNNGPNLLRAFLTGQGLPPPAEDIVSQRNQLLDELRQEQSVIFGSERMLNDSQLTAVANATHFPVSFVQGPPGTGKTLTISRIAAFVANQNKTVAIVSSNNTAISNVLEVLERADDLATSSQVLSGISARVAKLGHSGIRRELELPRKDGDGMWKFSTDSSIEYRAGSLGTLGSGQYRKGWEASVSHDDFLADYPIVLSTLHSIKKCFADGADPDKKFDLVIMDESSQTNSMLGILALSCAKSIVLVGDENQLPPIVSEAIPDVSYPVFDMKQPNHSFLTACYEIFGAAQITPDRTFLNEHYRCHPGIINFCNTEIYRNQLDIRTDTSGFCSEGAEIPIRVTCYQGDYRESEFHKDFEQLTADDPVYSSAVNRKQMAILRHDLMPDIRRHLEAGRTICFLTPFRKQMDHLAAIINEETQSVTRISDLPAEGSFTQLTVSPKSLTVHRSQGQEFDVVYLLPVEDGSWRWPWSQGRNLVNVAVSRAKQELHVVVSTKLMETATQLALYGESHEPMIPVALADDPGKQHLYIRRLVEYVHFGIQGRHQKYGIKPTNIESVFDQRYRFQLKNESLQSAGELAVVDYLENLRDQAVLQHVPLHSLEIDGTPILELFEDDADSQLLIRSGHIDIAIVDIYSRQLLLAIEIDGAYHRFNSNLDELRIQKRNDRMKDQILTDIGMQVLHGNRLNGELANRKPVLLRLPDDGSTFWETDRLHRSARANFCEKYSGDSRRPCDCVGLRSCLVDQHVTLDSLIESSTVGALDIRITIPTQLPDPGSRPPLLATIASMFPFLLRPAVLTLGSFMSPSGEARSLTKFLKKWEEDDPTSYQEIIGTRNVREITTILVEQEVLENSPNGKLPTNYGYSIGLVVLKGKNTNGSFSYAGYPSALEKTLRQEISELIRLNQK</sequence>
<gene>
    <name evidence="6" type="ORF">CKALI_00680</name>
</gene>
<dbReference type="InterPro" id="IPR041679">
    <property type="entry name" value="DNA2/NAM7-like_C"/>
</dbReference>
<dbReference type="InterPro" id="IPR050534">
    <property type="entry name" value="Coronavir_polyprotein_1ab"/>
</dbReference>
<keyword evidence="3" id="KW-0347">Helicase</keyword>
<accession>A0A6B8VND0</accession>
<dbReference type="AlphaFoldDB" id="A0A6B8VND0"/>
<keyword evidence="1" id="KW-0547">Nucleotide-binding</keyword>
<evidence type="ECO:0000313" key="6">
    <source>
        <dbReference type="EMBL" id="QGU01037.1"/>
    </source>
</evidence>
<dbReference type="GO" id="GO:0043139">
    <property type="term" value="F:5'-3' DNA helicase activity"/>
    <property type="evidence" value="ECO:0007669"/>
    <property type="project" value="TreeGrafter"/>
</dbReference>
<evidence type="ECO:0000259" key="5">
    <source>
        <dbReference type="Pfam" id="PF13087"/>
    </source>
</evidence>
<reference evidence="7" key="1">
    <citation type="submission" date="2019-11" db="EMBL/GenBank/DDBJ databases">
        <title>Complete genome sequence of Corynebacterium kalinowskii 1959, a novel Corynebacterium species isolated from soil of a small paddock in Vilsendorf, Germany.</title>
        <authorList>
            <person name="Schaffert L."/>
            <person name="Ruwe M."/>
            <person name="Milse J."/>
            <person name="Hanuschka K."/>
            <person name="Ortseifen V."/>
            <person name="Droste J."/>
            <person name="Brandt D."/>
            <person name="Schlueter L."/>
            <person name="Kutter Y."/>
            <person name="Vinke S."/>
            <person name="Viehoefer P."/>
            <person name="Jacob L."/>
            <person name="Luebke N.-C."/>
            <person name="Schulte-Berndt E."/>
            <person name="Hain C."/>
            <person name="Linder M."/>
            <person name="Schmidt P."/>
            <person name="Wollenschlaeger L."/>
            <person name="Luttermann T."/>
            <person name="Thieme E."/>
            <person name="Hassa J."/>
            <person name="Haak M."/>
            <person name="Wittchen M."/>
            <person name="Mentz A."/>
            <person name="Persicke M."/>
            <person name="Busche T."/>
            <person name="Ruckert C."/>
        </authorList>
    </citation>
    <scope>NUCLEOTIDE SEQUENCE [LARGE SCALE GENOMIC DNA]</scope>
    <source>
        <strain evidence="7">1959</strain>
    </source>
</reference>
<evidence type="ECO:0000256" key="4">
    <source>
        <dbReference type="ARBA" id="ARBA00022840"/>
    </source>
</evidence>
<dbReference type="KEGG" id="ckw:CKALI_00680"/>
<keyword evidence="6" id="KW-0269">Exonuclease</keyword>
<dbReference type="EMBL" id="CP046452">
    <property type="protein sequence ID" value="QGU01037.1"/>
    <property type="molecule type" value="Genomic_DNA"/>
</dbReference>
<keyword evidence="2" id="KW-0378">Hydrolase</keyword>
<evidence type="ECO:0000313" key="7">
    <source>
        <dbReference type="Proteomes" id="UP000427071"/>
    </source>
</evidence>
<dbReference type="CDD" id="cd17934">
    <property type="entry name" value="DEXXQc_Upf1-like"/>
    <property type="match status" value="1"/>
</dbReference>
<keyword evidence="4" id="KW-0067">ATP-binding</keyword>
<evidence type="ECO:0000256" key="3">
    <source>
        <dbReference type="ARBA" id="ARBA00022806"/>
    </source>
</evidence>
<evidence type="ECO:0000256" key="1">
    <source>
        <dbReference type="ARBA" id="ARBA00022741"/>
    </source>
</evidence>
<evidence type="ECO:0000256" key="2">
    <source>
        <dbReference type="ARBA" id="ARBA00022801"/>
    </source>
</evidence>